<dbReference type="Proteomes" id="UP000828251">
    <property type="component" value="Unassembled WGS sequence"/>
</dbReference>
<dbReference type="EMBL" id="JAIQCV010000013">
    <property type="protein sequence ID" value="KAH1031686.1"/>
    <property type="molecule type" value="Genomic_DNA"/>
</dbReference>
<name>A0A9D3ZFH1_9ROSI</name>
<evidence type="ECO:0000313" key="1">
    <source>
        <dbReference type="EMBL" id="KAH1031686.1"/>
    </source>
</evidence>
<reference evidence="1 2" key="1">
    <citation type="journal article" date="2021" name="Plant Biotechnol. J.">
        <title>Multi-omics assisted identification of the key and species-specific regulatory components of drought-tolerant mechanisms in Gossypium stocksii.</title>
        <authorList>
            <person name="Yu D."/>
            <person name="Ke L."/>
            <person name="Zhang D."/>
            <person name="Wu Y."/>
            <person name="Sun Y."/>
            <person name="Mei J."/>
            <person name="Sun J."/>
            <person name="Sun Y."/>
        </authorList>
    </citation>
    <scope>NUCLEOTIDE SEQUENCE [LARGE SCALE GENOMIC DNA]</scope>
    <source>
        <strain evidence="2">cv. E1</strain>
        <tissue evidence="1">Leaf</tissue>
    </source>
</reference>
<sequence length="56" mass="6936">IDWGKFKKEWKESNRVFFLENPREAMVLPEKSRAKRNESLKRHLFNPLETKFRFLL</sequence>
<dbReference type="AlphaFoldDB" id="A0A9D3ZFH1"/>
<keyword evidence="2" id="KW-1185">Reference proteome</keyword>
<comment type="caution">
    <text evidence="1">The sequence shown here is derived from an EMBL/GenBank/DDBJ whole genome shotgun (WGS) entry which is preliminary data.</text>
</comment>
<feature type="non-terminal residue" evidence="1">
    <location>
        <position position="1"/>
    </location>
</feature>
<evidence type="ECO:0000313" key="2">
    <source>
        <dbReference type="Proteomes" id="UP000828251"/>
    </source>
</evidence>
<proteinExistence type="predicted"/>
<protein>
    <submittedName>
        <fullName evidence="1">Uncharacterized protein</fullName>
    </submittedName>
</protein>
<gene>
    <name evidence="1" type="ORF">J1N35_043860</name>
</gene>
<accession>A0A9D3ZFH1</accession>
<organism evidence="1 2">
    <name type="scientific">Gossypium stocksii</name>
    <dbReference type="NCBI Taxonomy" id="47602"/>
    <lineage>
        <taxon>Eukaryota</taxon>
        <taxon>Viridiplantae</taxon>
        <taxon>Streptophyta</taxon>
        <taxon>Embryophyta</taxon>
        <taxon>Tracheophyta</taxon>
        <taxon>Spermatophyta</taxon>
        <taxon>Magnoliopsida</taxon>
        <taxon>eudicotyledons</taxon>
        <taxon>Gunneridae</taxon>
        <taxon>Pentapetalae</taxon>
        <taxon>rosids</taxon>
        <taxon>malvids</taxon>
        <taxon>Malvales</taxon>
        <taxon>Malvaceae</taxon>
        <taxon>Malvoideae</taxon>
        <taxon>Gossypium</taxon>
    </lineage>
</organism>